<dbReference type="PANTHER" id="PTHR35275:SF1">
    <property type="entry name" value="OS07G0585900 PROTEIN"/>
    <property type="match status" value="1"/>
</dbReference>
<reference evidence="3 4" key="1">
    <citation type="journal article" date="2014" name="PLoS ONE">
        <title>Global Analysis of Gene Expression Profiles in Physic Nut (Jatropha curcas L.) Seedlings Exposed to Salt Stress.</title>
        <authorList>
            <person name="Zhang L."/>
            <person name="Zhang C."/>
            <person name="Wu P."/>
            <person name="Chen Y."/>
            <person name="Li M."/>
            <person name="Jiang H."/>
            <person name="Wu G."/>
        </authorList>
    </citation>
    <scope>NUCLEOTIDE SEQUENCE [LARGE SCALE GENOMIC DNA]</scope>
    <source>
        <strain evidence="4">cv. GZQX0401</strain>
        <tissue evidence="3">Young leaves</tissue>
    </source>
</reference>
<evidence type="ECO:0000256" key="2">
    <source>
        <dbReference type="SAM" id="Phobius"/>
    </source>
</evidence>
<evidence type="ECO:0000313" key="3">
    <source>
        <dbReference type="EMBL" id="KDP41614.1"/>
    </source>
</evidence>
<keyword evidence="2" id="KW-0812">Transmembrane</keyword>
<dbReference type="EMBL" id="KK914318">
    <property type="protein sequence ID" value="KDP41614.1"/>
    <property type="molecule type" value="Genomic_DNA"/>
</dbReference>
<dbReference type="STRING" id="180498.A0A067LBY4"/>
<keyword evidence="4" id="KW-1185">Reference proteome</keyword>
<feature type="region of interest" description="Disordered" evidence="1">
    <location>
        <begin position="12"/>
        <end position="40"/>
    </location>
</feature>
<dbReference type="OrthoDB" id="1932497at2759"/>
<evidence type="ECO:0000256" key="1">
    <source>
        <dbReference type="SAM" id="MobiDB-lite"/>
    </source>
</evidence>
<evidence type="ECO:0000313" key="4">
    <source>
        <dbReference type="Proteomes" id="UP000027138"/>
    </source>
</evidence>
<name>A0A067LBY4_JATCU</name>
<accession>A0A067LBY4</accession>
<dbReference type="Proteomes" id="UP000027138">
    <property type="component" value="Unassembled WGS sequence"/>
</dbReference>
<sequence length="246" mass="28622">MLNPFICGSFHNQQEDEYDSPCSTPRRSRKSSKDSKNPYSTLGLDKFSALLADLEKKRQKIYSQVDPQDISIVRFAFSSSNDCVPIVVKLKDPNRHSSDKDERKDDPKTTHVLDKSRTTENQETKQPRLEIEKNKTTEKKRMLTWNFKLNKWRRPYYYMPVFIILILLFLAFFGRSVAILCTSVGWYLVPTLSSSSRRTATKNNNKNNNKKQLLRRFSEISPRSQMNNSVVGDVKDKSNHGRQNSF</sequence>
<dbReference type="InterPro" id="IPR045880">
    <property type="entry name" value="ZCF37"/>
</dbReference>
<protein>
    <recommendedName>
        <fullName evidence="5">ZCF37</fullName>
    </recommendedName>
</protein>
<feature type="compositionally biased region" description="Polar residues" evidence="1">
    <location>
        <begin position="221"/>
        <end position="230"/>
    </location>
</feature>
<proteinExistence type="predicted"/>
<gene>
    <name evidence="3" type="ORF">JCGZ_16021</name>
</gene>
<feature type="region of interest" description="Disordered" evidence="1">
    <location>
        <begin position="94"/>
        <end position="135"/>
    </location>
</feature>
<evidence type="ECO:0008006" key="5">
    <source>
        <dbReference type="Google" id="ProtNLM"/>
    </source>
</evidence>
<feature type="region of interest" description="Disordered" evidence="1">
    <location>
        <begin position="196"/>
        <end position="246"/>
    </location>
</feature>
<dbReference type="PANTHER" id="PTHR35275">
    <property type="entry name" value="ZCF37"/>
    <property type="match status" value="1"/>
</dbReference>
<keyword evidence="2" id="KW-0472">Membrane</keyword>
<organism evidence="3 4">
    <name type="scientific">Jatropha curcas</name>
    <name type="common">Barbados nut</name>
    <dbReference type="NCBI Taxonomy" id="180498"/>
    <lineage>
        <taxon>Eukaryota</taxon>
        <taxon>Viridiplantae</taxon>
        <taxon>Streptophyta</taxon>
        <taxon>Embryophyta</taxon>
        <taxon>Tracheophyta</taxon>
        <taxon>Spermatophyta</taxon>
        <taxon>Magnoliopsida</taxon>
        <taxon>eudicotyledons</taxon>
        <taxon>Gunneridae</taxon>
        <taxon>Pentapetalae</taxon>
        <taxon>rosids</taxon>
        <taxon>fabids</taxon>
        <taxon>Malpighiales</taxon>
        <taxon>Euphorbiaceae</taxon>
        <taxon>Crotonoideae</taxon>
        <taxon>Jatropheae</taxon>
        <taxon>Jatropha</taxon>
    </lineage>
</organism>
<keyword evidence="2" id="KW-1133">Transmembrane helix</keyword>
<dbReference type="AlphaFoldDB" id="A0A067LBY4"/>
<dbReference type="KEGG" id="jcu:105630842"/>
<feature type="transmembrane region" description="Helical" evidence="2">
    <location>
        <begin position="156"/>
        <end position="189"/>
    </location>
</feature>